<feature type="transmembrane region" description="Helical" evidence="2">
    <location>
        <begin position="32"/>
        <end position="52"/>
    </location>
</feature>
<evidence type="ECO:0000256" key="2">
    <source>
        <dbReference type="SAM" id="Phobius"/>
    </source>
</evidence>
<keyword evidence="2" id="KW-1133">Transmembrane helix</keyword>
<evidence type="ECO:0000256" key="1">
    <source>
        <dbReference type="SAM" id="MobiDB-lite"/>
    </source>
</evidence>
<feature type="region of interest" description="Disordered" evidence="1">
    <location>
        <begin position="106"/>
        <end position="171"/>
    </location>
</feature>
<dbReference type="InterPro" id="IPR005069">
    <property type="entry name" value="Nucl-diP-sugar_transferase"/>
</dbReference>
<gene>
    <name evidence="4" type="ORF">Bathy06g04530</name>
</gene>
<dbReference type="eggNOG" id="ENOG502QRD4">
    <property type="taxonomic scope" value="Eukaryota"/>
</dbReference>
<keyword evidence="5" id="KW-1185">Reference proteome</keyword>
<dbReference type="GO" id="GO:0016757">
    <property type="term" value="F:glycosyltransferase activity"/>
    <property type="evidence" value="ECO:0007669"/>
    <property type="project" value="InterPro"/>
</dbReference>
<name>K8EXV6_9CHLO</name>
<accession>K8EXV6</accession>
<feature type="domain" description="Nucleotide-diphospho-sugar transferase" evidence="3">
    <location>
        <begin position="639"/>
        <end position="863"/>
    </location>
</feature>
<evidence type="ECO:0000259" key="3">
    <source>
        <dbReference type="Pfam" id="PF03407"/>
    </source>
</evidence>
<dbReference type="GO" id="GO:0080147">
    <property type="term" value="P:root hair cell development"/>
    <property type="evidence" value="ECO:0007669"/>
    <property type="project" value="InterPro"/>
</dbReference>
<feature type="region of interest" description="Disordered" evidence="1">
    <location>
        <begin position="61"/>
        <end position="93"/>
    </location>
</feature>
<dbReference type="OrthoDB" id="498615at2759"/>
<dbReference type="PANTHER" id="PTHR46581">
    <property type="entry name" value="ARABINOSYLTRANSFERASE RRA3"/>
    <property type="match status" value="1"/>
</dbReference>
<sequence length="1000" mass="111047">MSSVVTTKDASLSSFSSTSNRKKKQNSFISRLLSRIVSPLILVLFVSDVLFYETEETKLRSVAKREETRVGSHKIDNHRRHSYRHQNEYNDEVLVRDGKPEEIAEIHDATKTSDDDAGDEGGGGAEKRSSGSRSSSSSSGTRTSVGGSSFDGVNNNNEDNSMGGSISGKPMMDGERCVASIRDGYSCEKFSLTSAEIVDVFHHATRASRRGGINKCTKAQSEEDGYLDDGGNGQKMVTDGMKIETVAGEKNSPSSSDALREALKKMFDERDTSHHGESIKYQKAVVVIDGTHMSADEASRLADATQTSVVFVAYGNREKFKEQQHVSAVLVKGESETGSPALRLASVLLTRGYAVLVLSDKSAEFTANPLESEAFSFTTIGADVNALDDMMPAHVGFDIELATDITCRSNGQVIGIGDKSMGWSQYAQSVCLPMARSSFMRFNPTLAAIELCRYFGEHLDIERIGVDDRVTEQVIMPAYDNAFKAGARLKPFRHACRYNLKNSPSRGSRYAPSEDVSRGDELSGDPNAIIPSQSFDKGRPFALGDESSDDIVNKHKQCERSAWSEGSGPHPRKLRYVVPWPKNDDDMTSWPANCEGGSENLCEVVKKVAINREVLVGVSNKNIFHMLQLWIDGLQKTEITNYMIVALDEQTARWCEQHDAPYYLRSLTSITGSTDNHATSGLKFEILKEFIKIGVNVLLSDVDIVWMRDPFKNDLLYRDVDVEGMSDGWDDRTTYGFRWNPTRGRGNKLSSADELTYRMFVKNSGLFFTQATHESLQMMTVLANRMNTERSTWDQTAYNEEHTFLSDKKTPSRNSASSRIMNFACFCNSKYVFKYMRHDEKLYPEEKFHPASIHVNYHPEKPQRMLDIIKQYWKGEKGAIERWNGGEGLSSSVQCKPRPVGEIERTQGIQSSELAKHVADAHTGKWGGVAGIEWKDNGDLVTPWGKGTWGVIPDSDGKQLFMDWGPTHELTGRIEGGSAIMQSKRCPDGDLVPNVVADGL</sequence>
<dbReference type="GeneID" id="19015434"/>
<feature type="compositionally biased region" description="Polar residues" evidence="1">
    <location>
        <begin position="151"/>
        <end position="164"/>
    </location>
</feature>
<organism evidence="4 5">
    <name type="scientific">Bathycoccus prasinos</name>
    <dbReference type="NCBI Taxonomy" id="41875"/>
    <lineage>
        <taxon>Eukaryota</taxon>
        <taxon>Viridiplantae</taxon>
        <taxon>Chlorophyta</taxon>
        <taxon>Mamiellophyceae</taxon>
        <taxon>Mamiellales</taxon>
        <taxon>Bathycoccaceae</taxon>
        <taxon>Bathycoccus</taxon>
    </lineage>
</organism>
<reference evidence="4 5" key="1">
    <citation type="submission" date="2011-10" db="EMBL/GenBank/DDBJ databases">
        <authorList>
            <person name="Genoscope - CEA"/>
        </authorList>
    </citation>
    <scope>NUCLEOTIDE SEQUENCE [LARGE SCALE GENOMIC DNA]</scope>
    <source>
        <strain evidence="4 5">RCC 1105</strain>
    </source>
</reference>
<protein>
    <recommendedName>
        <fullName evidence="3">Nucleotide-diphospho-sugar transferase domain-containing protein</fullName>
    </recommendedName>
</protein>
<feature type="compositionally biased region" description="Low complexity" evidence="1">
    <location>
        <begin position="131"/>
        <end position="148"/>
    </location>
</feature>
<dbReference type="Proteomes" id="UP000198341">
    <property type="component" value="Chromosome 6"/>
</dbReference>
<evidence type="ECO:0000313" key="4">
    <source>
        <dbReference type="EMBL" id="CCO17310.1"/>
    </source>
</evidence>
<feature type="region of interest" description="Disordered" evidence="1">
    <location>
        <begin position="503"/>
        <end position="540"/>
    </location>
</feature>
<keyword evidence="2" id="KW-0472">Membrane</keyword>
<dbReference type="Pfam" id="PF03407">
    <property type="entry name" value="Nucleotid_trans"/>
    <property type="match status" value="1"/>
</dbReference>
<dbReference type="EMBL" id="FO082273">
    <property type="protein sequence ID" value="CCO17310.1"/>
    <property type="molecule type" value="Genomic_DNA"/>
</dbReference>
<proteinExistence type="predicted"/>
<keyword evidence="2" id="KW-0812">Transmembrane</keyword>
<evidence type="ECO:0000313" key="5">
    <source>
        <dbReference type="Proteomes" id="UP000198341"/>
    </source>
</evidence>
<dbReference type="AlphaFoldDB" id="K8EXV6"/>
<feature type="compositionally biased region" description="Basic and acidic residues" evidence="1">
    <location>
        <begin position="61"/>
        <end position="75"/>
    </location>
</feature>
<dbReference type="PANTHER" id="PTHR46581:SF3">
    <property type="entry name" value="ARABINOSYLTRANSFERASE RRA3"/>
    <property type="match status" value="1"/>
</dbReference>
<dbReference type="STRING" id="41875.K8EXV6"/>
<dbReference type="KEGG" id="bpg:Bathy06g04530"/>
<dbReference type="RefSeq" id="XP_007512710.1">
    <property type="nucleotide sequence ID" value="XM_007512648.1"/>
</dbReference>
<dbReference type="InterPro" id="IPR044290">
    <property type="entry name" value="RRA1/2/3"/>
</dbReference>